<comment type="caution">
    <text evidence="1">The sequence shown here is derived from an EMBL/GenBank/DDBJ whole genome shotgun (WGS) entry which is preliminary data.</text>
</comment>
<accession>A0AAN6S350</accession>
<dbReference type="EMBL" id="MU853833">
    <property type="protein sequence ID" value="KAK3938268.1"/>
    <property type="molecule type" value="Genomic_DNA"/>
</dbReference>
<reference evidence="2" key="1">
    <citation type="journal article" date="2023" name="Mol. Phylogenet. Evol.">
        <title>Genome-scale phylogeny and comparative genomics of the fungal order Sordariales.</title>
        <authorList>
            <person name="Hensen N."/>
            <person name="Bonometti L."/>
            <person name="Westerberg I."/>
            <person name="Brannstrom I.O."/>
            <person name="Guillou S."/>
            <person name="Cros-Aarteil S."/>
            <person name="Calhoun S."/>
            <person name="Haridas S."/>
            <person name="Kuo A."/>
            <person name="Mondo S."/>
            <person name="Pangilinan J."/>
            <person name="Riley R."/>
            <person name="LaButti K."/>
            <person name="Andreopoulos B."/>
            <person name="Lipzen A."/>
            <person name="Chen C."/>
            <person name="Yan M."/>
            <person name="Daum C."/>
            <person name="Ng V."/>
            <person name="Clum A."/>
            <person name="Steindorff A."/>
            <person name="Ohm R.A."/>
            <person name="Martin F."/>
            <person name="Silar P."/>
            <person name="Natvig D.O."/>
            <person name="Lalanne C."/>
            <person name="Gautier V."/>
            <person name="Ament-Velasquez S.L."/>
            <person name="Kruys A."/>
            <person name="Hutchinson M.I."/>
            <person name="Powell A.J."/>
            <person name="Barry K."/>
            <person name="Miller A.N."/>
            <person name="Grigoriev I.V."/>
            <person name="Debuchy R."/>
            <person name="Gladieux P."/>
            <person name="Hiltunen Thoren M."/>
            <person name="Johannesson H."/>
        </authorList>
    </citation>
    <scope>NUCLEOTIDE SEQUENCE [LARGE SCALE GENOMIC DNA]</scope>
    <source>
        <strain evidence="2">CBS 340.73</strain>
    </source>
</reference>
<protein>
    <submittedName>
        <fullName evidence="1">Uncharacterized protein</fullName>
    </submittedName>
</protein>
<dbReference type="AlphaFoldDB" id="A0AAN6S350"/>
<evidence type="ECO:0000313" key="1">
    <source>
        <dbReference type="EMBL" id="KAK3938268.1"/>
    </source>
</evidence>
<organism evidence="1 2">
    <name type="scientific">Diplogelasinospora grovesii</name>
    <dbReference type="NCBI Taxonomy" id="303347"/>
    <lineage>
        <taxon>Eukaryota</taxon>
        <taxon>Fungi</taxon>
        <taxon>Dikarya</taxon>
        <taxon>Ascomycota</taxon>
        <taxon>Pezizomycotina</taxon>
        <taxon>Sordariomycetes</taxon>
        <taxon>Sordariomycetidae</taxon>
        <taxon>Sordariales</taxon>
        <taxon>Diplogelasinosporaceae</taxon>
        <taxon>Diplogelasinospora</taxon>
    </lineage>
</organism>
<evidence type="ECO:0000313" key="2">
    <source>
        <dbReference type="Proteomes" id="UP001303473"/>
    </source>
</evidence>
<gene>
    <name evidence="1" type="ORF">QBC46DRAFT_265721</name>
</gene>
<dbReference type="Proteomes" id="UP001303473">
    <property type="component" value="Unassembled WGS sequence"/>
</dbReference>
<feature type="non-terminal residue" evidence="1">
    <location>
        <position position="1"/>
    </location>
</feature>
<sequence>REYSCGHFRWIASKWCKEYTITHRRCEPNVTHFECRAEEVCGECKPKLIALTSLLPSRLIPPPPLLPVMPLYSWLS</sequence>
<name>A0AAN6S350_9PEZI</name>
<keyword evidence="2" id="KW-1185">Reference proteome</keyword>
<proteinExistence type="predicted"/>